<evidence type="ECO:0000256" key="4">
    <source>
        <dbReference type="ARBA" id="ARBA00023134"/>
    </source>
</evidence>
<comment type="function">
    <text evidence="6">May play a role in regulating cellular proliferation.</text>
</comment>
<organism evidence="10 11">
    <name type="scientific">Ladona fulva</name>
    <name type="common">Scarce chaser dragonfly</name>
    <name type="synonym">Libellula fulva</name>
    <dbReference type="NCBI Taxonomy" id="123851"/>
    <lineage>
        <taxon>Eukaryota</taxon>
        <taxon>Metazoa</taxon>
        <taxon>Ecdysozoa</taxon>
        <taxon>Arthropoda</taxon>
        <taxon>Hexapoda</taxon>
        <taxon>Insecta</taxon>
        <taxon>Pterygota</taxon>
        <taxon>Palaeoptera</taxon>
        <taxon>Odonata</taxon>
        <taxon>Epiprocta</taxon>
        <taxon>Anisoptera</taxon>
        <taxon>Libelluloidea</taxon>
        <taxon>Libellulidae</taxon>
        <taxon>Ladona</taxon>
    </lineage>
</organism>
<comment type="subcellular location">
    <subcellularLocation>
        <location evidence="1">Nucleus</location>
        <location evidence="1">Nucleolus</location>
    </subcellularLocation>
</comment>
<dbReference type="PANTHER" id="PTHR11089:SF30">
    <property type="entry name" value="GUANINE NUCLEOTIDE-BINDING PROTEIN-LIKE 3 HOMOLOG"/>
    <property type="match status" value="1"/>
</dbReference>
<dbReference type="GO" id="GO:0051239">
    <property type="term" value="P:regulation of multicellular organismal process"/>
    <property type="evidence" value="ECO:0007669"/>
    <property type="project" value="UniProtKB-ARBA"/>
</dbReference>
<dbReference type="InterPro" id="IPR027417">
    <property type="entry name" value="P-loop_NTPase"/>
</dbReference>
<keyword evidence="11" id="KW-1185">Reference proteome</keyword>
<evidence type="ECO:0000256" key="8">
    <source>
        <dbReference type="SAM" id="MobiDB-lite"/>
    </source>
</evidence>
<dbReference type="InterPro" id="IPR006073">
    <property type="entry name" value="GTP-bd"/>
</dbReference>
<dbReference type="InterPro" id="IPR030378">
    <property type="entry name" value="G_CP_dom"/>
</dbReference>
<feature type="region of interest" description="Disordered" evidence="8">
    <location>
        <begin position="27"/>
        <end position="52"/>
    </location>
</feature>
<dbReference type="InterPro" id="IPR014813">
    <property type="entry name" value="Gnl3_N_dom"/>
</dbReference>
<reference evidence="10" key="2">
    <citation type="submission" date="2017-10" db="EMBL/GenBank/DDBJ databases">
        <title>Ladona fulva Genome sequencing and assembly.</title>
        <authorList>
            <person name="Murali S."/>
            <person name="Richards S."/>
            <person name="Bandaranaike D."/>
            <person name="Bellair M."/>
            <person name="Blankenburg K."/>
            <person name="Chao H."/>
            <person name="Dinh H."/>
            <person name="Doddapaneni H."/>
            <person name="Dugan-Rocha S."/>
            <person name="Elkadiri S."/>
            <person name="Gnanaolivu R."/>
            <person name="Hernandez B."/>
            <person name="Skinner E."/>
            <person name="Javaid M."/>
            <person name="Lee S."/>
            <person name="Li M."/>
            <person name="Ming W."/>
            <person name="Munidasa M."/>
            <person name="Muniz J."/>
            <person name="Nguyen L."/>
            <person name="Hughes D."/>
            <person name="Osuji N."/>
            <person name="Pu L.-L."/>
            <person name="Puazo M."/>
            <person name="Qu C."/>
            <person name="Quiroz J."/>
            <person name="Raj R."/>
            <person name="Weissenberger G."/>
            <person name="Xin Y."/>
            <person name="Zou X."/>
            <person name="Han Y."/>
            <person name="Worley K."/>
            <person name="Muzny D."/>
            <person name="Gibbs R."/>
        </authorList>
    </citation>
    <scope>NUCLEOTIDE SEQUENCE</scope>
    <source>
        <strain evidence="10">Sampled in the wild</strain>
    </source>
</reference>
<evidence type="ECO:0000259" key="9">
    <source>
        <dbReference type="PROSITE" id="PS51721"/>
    </source>
</evidence>
<sequence length="618" mass="68497">MIMAKGFAKKQSKRIPARKRYKIEKKVREHNKKLKREARKKQNQNRAPKPIEIPNVCPFKEQILEDAAAYKKKMEEEREKRRQLLKEERQNKREETVNQLRGGLDGLVANAEERVKIHEALAKKNGNVGDTVSLVNNLSDGSARAFCKEFHKVVEAADVILEVVDARDPLGTRCRQVENAVIQAKKKLVVVLNKADLVPPDNLVQWLKYMRRSFPSVAFKASTQQQANRLGERRLRGKKKGKGKKGYLPDQGISWKKAVKGSPCVGAGPLFSLLSGYCSSGPAGSTVRTSIRVGVVGLPNVGKSSIINSLKRSKACRVGATPGVTKTSQEIILDSKIRLLDCPGIVFAAGDRSDESIVLKNATRVDILEDPITPAAAILKRTNKQQMMELYSIPSYSSPEEFLSLHAARMGRLKKGGVPDIRLAARCLIDDWNRGRIKYYTLPPEVDESSSHVSASIVGSMGEDFDPAKFEAMETEELAKLSSDSKDIIMLLKSDGMVESARNDDEMIIEDTSGTELGDSSELISDNVSVQVEAKSGKGNSKESLKENKKKAKDPLMLLEGNQRLNKLKKIEIKKIKKAKARQDKQANIVAGALEEISISAADDDYDFSTDFKKVDND</sequence>
<evidence type="ECO:0000313" key="11">
    <source>
        <dbReference type="Proteomes" id="UP000792457"/>
    </source>
</evidence>
<dbReference type="AlphaFoldDB" id="A0A8K0K5C1"/>
<dbReference type="PROSITE" id="PS51721">
    <property type="entry name" value="G_CP"/>
    <property type="match status" value="1"/>
</dbReference>
<keyword evidence="5" id="KW-0539">Nucleus</keyword>
<evidence type="ECO:0000256" key="3">
    <source>
        <dbReference type="ARBA" id="ARBA00023054"/>
    </source>
</evidence>
<dbReference type="CDD" id="cd04178">
    <property type="entry name" value="Nucleostemin_like"/>
    <property type="match status" value="1"/>
</dbReference>
<dbReference type="PRINTS" id="PR00326">
    <property type="entry name" value="GTP1OBG"/>
</dbReference>
<dbReference type="Gene3D" id="1.10.1580.10">
    <property type="match status" value="1"/>
</dbReference>
<dbReference type="GO" id="GO:0005730">
    <property type="term" value="C:nucleolus"/>
    <property type="evidence" value="ECO:0007669"/>
    <property type="project" value="UniProtKB-SubCell"/>
</dbReference>
<reference evidence="10" key="1">
    <citation type="submission" date="2013-04" db="EMBL/GenBank/DDBJ databases">
        <authorList>
            <person name="Qu J."/>
            <person name="Murali S.C."/>
            <person name="Bandaranaike D."/>
            <person name="Bellair M."/>
            <person name="Blankenburg K."/>
            <person name="Chao H."/>
            <person name="Dinh H."/>
            <person name="Doddapaneni H."/>
            <person name="Downs B."/>
            <person name="Dugan-Rocha S."/>
            <person name="Elkadiri S."/>
            <person name="Gnanaolivu R.D."/>
            <person name="Hernandez B."/>
            <person name="Javaid M."/>
            <person name="Jayaseelan J.C."/>
            <person name="Lee S."/>
            <person name="Li M."/>
            <person name="Ming W."/>
            <person name="Munidasa M."/>
            <person name="Muniz J."/>
            <person name="Nguyen L."/>
            <person name="Ongeri F."/>
            <person name="Osuji N."/>
            <person name="Pu L.-L."/>
            <person name="Puazo M."/>
            <person name="Qu C."/>
            <person name="Quiroz J."/>
            <person name="Raj R."/>
            <person name="Weissenberger G."/>
            <person name="Xin Y."/>
            <person name="Zou X."/>
            <person name="Han Y."/>
            <person name="Richards S."/>
            <person name="Worley K."/>
            <person name="Muzny D."/>
            <person name="Gibbs R."/>
        </authorList>
    </citation>
    <scope>NUCLEOTIDE SEQUENCE</scope>
    <source>
        <strain evidence="10">Sampled in the wild</strain>
    </source>
</reference>
<gene>
    <name evidence="10" type="ORF">J437_LFUL003662</name>
</gene>
<dbReference type="PANTHER" id="PTHR11089">
    <property type="entry name" value="GTP-BINDING PROTEIN-RELATED"/>
    <property type="match status" value="1"/>
</dbReference>
<keyword evidence="3" id="KW-0175">Coiled coil</keyword>
<dbReference type="InterPro" id="IPR023179">
    <property type="entry name" value="GTP-bd_ortho_bundle_sf"/>
</dbReference>
<dbReference type="GO" id="GO:0005525">
    <property type="term" value="F:GTP binding"/>
    <property type="evidence" value="ECO:0007669"/>
    <property type="project" value="UniProtKB-KW"/>
</dbReference>
<evidence type="ECO:0000256" key="2">
    <source>
        <dbReference type="ARBA" id="ARBA00022741"/>
    </source>
</evidence>
<protein>
    <recommendedName>
        <fullName evidence="7">Guanine nucleotide-binding protein-like 3 homolog</fullName>
    </recommendedName>
</protein>
<comment type="caution">
    <text evidence="10">The sequence shown here is derived from an EMBL/GenBank/DDBJ whole genome shotgun (WGS) entry which is preliminary data.</text>
</comment>
<feature type="domain" description="CP-type G" evidence="9">
    <location>
        <begin position="147"/>
        <end position="348"/>
    </location>
</feature>
<feature type="region of interest" description="Disordered" evidence="8">
    <location>
        <begin position="227"/>
        <end position="247"/>
    </location>
</feature>
<evidence type="ECO:0000256" key="1">
    <source>
        <dbReference type="ARBA" id="ARBA00004604"/>
    </source>
</evidence>
<dbReference type="Gene3D" id="3.40.50.300">
    <property type="entry name" value="P-loop containing nucleotide triphosphate hydrolases"/>
    <property type="match status" value="1"/>
</dbReference>
<dbReference type="SUPFAM" id="SSF52540">
    <property type="entry name" value="P-loop containing nucleoside triphosphate hydrolases"/>
    <property type="match status" value="1"/>
</dbReference>
<dbReference type="Pfam" id="PF01926">
    <property type="entry name" value="MMR_HSR1"/>
    <property type="match status" value="1"/>
</dbReference>
<dbReference type="EMBL" id="KZ308356">
    <property type="protein sequence ID" value="KAG8228026.1"/>
    <property type="molecule type" value="Genomic_DNA"/>
</dbReference>
<evidence type="ECO:0000256" key="7">
    <source>
        <dbReference type="ARBA" id="ARBA00069022"/>
    </source>
</evidence>
<dbReference type="OrthoDB" id="444945at2759"/>
<feature type="compositionally biased region" description="Basic residues" evidence="8">
    <location>
        <begin position="27"/>
        <end position="43"/>
    </location>
</feature>
<evidence type="ECO:0000313" key="10">
    <source>
        <dbReference type="EMBL" id="KAG8228026.1"/>
    </source>
</evidence>
<accession>A0A8K0K5C1</accession>
<evidence type="ECO:0000256" key="5">
    <source>
        <dbReference type="ARBA" id="ARBA00023242"/>
    </source>
</evidence>
<dbReference type="Proteomes" id="UP000792457">
    <property type="component" value="Unassembled WGS sequence"/>
</dbReference>
<dbReference type="GO" id="GO:0050793">
    <property type="term" value="P:regulation of developmental process"/>
    <property type="evidence" value="ECO:0007669"/>
    <property type="project" value="UniProtKB-ARBA"/>
</dbReference>
<dbReference type="InterPro" id="IPR050755">
    <property type="entry name" value="TRAFAC_YlqF/YawG_RiboMat"/>
</dbReference>
<name>A0A8K0K5C1_LADFU</name>
<keyword evidence="4" id="KW-0342">GTP-binding</keyword>
<feature type="compositionally biased region" description="Basic residues" evidence="8">
    <location>
        <begin position="235"/>
        <end position="245"/>
    </location>
</feature>
<proteinExistence type="predicted"/>
<keyword evidence="2" id="KW-0547">Nucleotide-binding</keyword>
<evidence type="ECO:0000256" key="6">
    <source>
        <dbReference type="ARBA" id="ARBA00059892"/>
    </source>
</evidence>
<dbReference type="Pfam" id="PF08701">
    <property type="entry name" value="GN3L_Grn1"/>
    <property type="match status" value="1"/>
</dbReference>
<feature type="region of interest" description="Disordered" evidence="8">
    <location>
        <begin position="533"/>
        <end position="553"/>
    </location>
</feature>
<dbReference type="FunFam" id="1.10.1580.10:FF:000002">
    <property type="entry name" value="Guanine nucleotide-binding protein-like 3 (nucleolar)-like"/>
    <property type="match status" value="1"/>
</dbReference>
<dbReference type="FunFam" id="3.40.50.300:FF:000571">
    <property type="entry name" value="Guanine nucleotide-binding protein-like NSN1"/>
    <property type="match status" value="1"/>
</dbReference>